<dbReference type="KEGG" id="vpy:HZI73_02530"/>
<comment type="subcellular location">
    <subcellularLocation>
        <location evidence="1">Secreted</location>
    </subcellularLocation>
</comment>
<protein>
    <submittedName>
        <fullName evidence="5">Right-handed parallel beta-helix repeat-containing protein</fullName>
    </submittedName>
</protein>
<keyword evidence="3" id="KW-0732">Signal</keyword>
<dbReference type="SUPFAM" id="SSF51126">
    <property type="entry name" value="Pectin lyase-like"/>
    <property type="match status" value="1"/>
</dbReference>
<reference evidence="5" key="1">
    <citation type="submission" date="2020-07" db="EMBL/GenBank/DDBJ databases">
        <title>Vallitalea pronyensis genome.</title>
        <authorList>
            <person name="Postec A."/>
        </authorList>
    </citation>
    <scope>NUCLEOTIDE SEQUENCE</scope>
    <source>
        <strain evidence="5">FatNI3</strain>
    </source>
</reference>
<evidence type="ECO:0000256" key="3">
    <source>
        <dbReference type="ARBA" id="ARBA00022729"/>
    </source>
</evidence>
<dbReference type="InterPro" id="IPR012334">
    <property type="entry name" value="Pectin_lyas_fold"/>
</dbReference>
<evidence type="ECO:0000313" key="5">
    <source>
        <dbReference type="EMBL" id="QUI25576.1"/>
    </source>
</evidence>
<dbReference type="PANTHER" id="PTHR40088">
    <property type="entry name" value="PECTATE LYASE (EUROFUNG)"/>
    <property type="match status" value="1"/>
</dbReference>
<dbReference type="InterPro" id="IPR006626">
    <property type="entry name" value="PbH1"/>
</dbReference>
<gene>
    <name evidence="5" type="ORF">HZI73_02530</name>
</gene>
<sequence>MIYYVSNQATQTGTGTKESPFSTISQAATMAQPGDEIIVMEGIYREWVNPVHGGESDERRIVYRSNEGDKVIITGSEIINNWKAQGNGVWKVEIDNSFFGHYNPFVDELYGDWFDDHGYTHHTGEVFINDHALYEVPTLEQVLKPEEGDNPDPWFSYKWFCQSDKATTTIWANFHDMNPNETLVEISVRPYCFWPEKTGVNYITVSGFIMKNAATQWAPPTALQTGLIGTHWSKGWIIEHNTISNSKCSGISIGKKQDPYDNEWSKNASKGGAQTFTEVVFNALRDGWHRDTVGSHIIRHNEIFDCGQTGIVGSKGCIFSQISNNHIYNINSKGEFSGAELAAIKLHCPIDTQIIGNRLHHSARGLWLDWETQGTRISQNIMYDNNIQDLYIEVCHGPCIVDNNIFLSEDNLRYQSQGTAFIHNLFCGKLTICNELRRFTPYHFPHETDILGVMVILGGDDRVYNNIFMGNHSDDSAFGTTEYDKYITVDELNQSKTDDKPLSNDVTSIPIEVSNNIYLNNAKCFRKEHHPTMIKDARGYVDLIEDANGLSFKTNLGNYMKKSQLGIINTEGLKRSFQSQQLFENPDLTPIIFDRDLLGVKRDSAPTVGPFENLMEGEHIIRIPSVLV</sequence>
<accession>A0A8J8MPX9</accession>
<keyword evidence="2" id="KW-0964">Secreted</keyword>
<feature type="domain" description="Glycoside hydrolase 120 insertion" evidence="4">
    <location>
        <begin position="79"/>
        <end position="186"/>
    </location>
</feature>
<keyword evidence="6" id="KW-1185">Reference proteome</keyword>
<dbReference type="AlphaFoldDB" id="A0A8J8MPX9"/>
<evidence type="ECO:0000313" key="6">
    <source>
        <dbReference type="Proteomes" id="UP000683246"/>
    </source>
</evidence>
<dbReference type="InterPro" id="IPR049169">
    <property type="entry name" value="Glyco_hydro_120_ins"/>
</dbReference>
<dbReference type="Pfam" id="PF21258">
    <property type="entry name" value="Glyco_hydro_120_ins"/>
    <property type="match status" value="1"/>
</dbReference>
<dbReference type="Gene3D" id="2.160.20.10">
    <property type="entry name" value="Single-stranded right-handed beta-helix, Pectin lyase-like"/>
    <property type="match status" value="1"/>
</dbReference>
<name>A0A8J8MPX9_9FIRM</name>
<evidence type="ECO:0000256" key="2">
    <source>
        <dbReference type="ARBA" id="ARBA00022525"/>
    </source>
</evidence>
<dbReference type="InterPro" id="IPR013780">
    <property type="entry name" value="Glyco_hydro_b"/>
</dbReference>
<evidence type="ECO:0000256" key="1">
    <source>
        <dbReference type="ARBA" id="ARBA00004613"/>
    </source>
</evidence>
<dbReference type="PANTHER" id="PTHR40088:SF2">
    <property type="entry name" value="SECRETED SUGAR HYDROLASE"/>
    <property type="match status" value="1"/>
</dbReference>
<proteinExistence type="predicted"/>
<dbReference type="GO" id="GO:0016837">
    <property type="term" value="F:carbon-oxygen lyase activity, acting on polysaccharides"/>
    <property type="evidence" value="ECO:0007669"/>
    <property type="project" value="TreeGrafter"/>
</dbReference>
<evidence type="ECO:0000259" key="4">
    <source>
        <dbReference type="Pfam" id="PF21258"/>
    </source>
</evidence>
<dbReference type="SMART" id="SM00710">
    <property type="entry name" value="PbH1"/>
    <property type="match status" value="5"/>
</dbReference>
<dbReference type="GO" id="GO:0005576">
    <property type="term" value="C:extracellular region"/>
    <property type="evidence" value="ECO:0007669"/>
    <property type="project" value="UniProtKB-SubCell"/>
</dbReference>
<dbReference type="Proteomes" id="UP000683246">
    <property type="component" value="Chromosome"/>
</dbReference>
<dbReference type="EMBL" id="CP058649">
    <property type="protein sequence ID" value="QUI25576.1"/>
    <property type="molecule type" value="Genomic_DNA"/>
</dbReference>
<dbReference type="InterPro" id="IPR011050">
    <property type="entry name" value="Pectin_lyase_fold/virulence"/>
</dbReference>
<dbReference type="InterPro" id="IPR052052">
    <property type="entry name" value="Polysaccharide_Lyase_9"/>
</dbReference>
<organism evidence="5 6">
    <name type="scientific">Vallitalea pronyensis</name>
    <dbReference type="NCBI Taxonomy" id="1348613"/>
    <lineage>
        <taxon>Bacteria</taxon>
        <taxon>Bacillati</taxon>
        <taxon>Bacillota</taxon>
        <taxon>Clostridia</taxon>
        <taxon>Lachnospirales</taxon>
        <taxon>Vallitaleaceae</taxon>
        <taxon>Vallitalea</taxon>
    </lineage>
</organism>
<dbReference type="Gene3D" id="2.60.40.1180">
    <property type="entry name" value="Golgi alpha-mannosidase II"/>
    <property type="match status" value="1"/>
</dbReference>